<protein>
    <recommendedName>
        <fullName evidence="7">Phosphatidylglycerol--prolipoprotein diacylglyceryl transferase</fullName>
        <ecNumber evidence="7">2.5.1.145</ecNumber>
    </recommendedName>
</protein>
<dbReference type="PROSITE" id="PS01311">
    <property type="entry name" value="LGT"/>
    <property type="match status" value="1"/>
</dbReference>
<feature type="transmembrane region" description="Helical" evidence="7">
    <location>
        <begin position="69"/>
        <end position="88"/>
    </location>
</feature>
<gene>
    <name evidence="7 8" type="primary">lgt</name>
    <name evidence="8" type="ORF">RZN69_01455</name>
</gene>
<feature type="transmembrane region" description="Helical" evidence="7">
    <location>
        <begin position="108"/>
        <end position="125"/>
    </location>
</feature>
<organism evidence="8 9">
    <name type="scientific">Rubellicoccus peritrichatus</name>
    <dbReference type="NCBI Taxonomy" id="3080537"/>
    <lineage>
        <taxon>Bacteria</taxon>
        <taxon>Pseudomonadati</taxon>
        <taxon>Verrucomicrobiota</taxon>
        <taxon>Opitutia</taxon>
        <taxon>Puniceicoccales</taxon>
        <taxon>Cerasicoccaceae</taxon>
        <taxon>Rubellicoccus</taxon>
    </lineage>
</organism>
<dbReference type="RefSeq" id="WP_317834221.1">
    <property type="nucleotide sequence ID" value="NZ_CP136920.1"/>
</dbReference>
<keyword evidence="2 7" id="KW-1003">Cell membrane</keyword>
<accession>A0AAQ3LC71</accession>
<comment type="function">
    <text evidence="7">Catalyzes the transfer of the diacylglyceryl group from phosphatidylglycerol to the sulfhydryl group of the N-terminal cysteine of a prolipoprotein, the first step in the formation of mature lipoproteins.</text>
</comment>
<feature type="transmembrane region" description="Helical" evidence="7">
    <location>
        <begin position="31"/>
        <end position="49"/>
    </location>
</feature>
<feature type="transmembrane region" description="Helical" evidence="7">
    <location>
        <begin position="132"/>
        <end position="153"/>
    </location>
</feature>
<proteinExistence type="inferred from homology"/>
<evidence type="ECO:0000256" key="7">
    <source>
        <dbReference type="HAMAP-Rule" id="MF_01147"/>
    </source>
</evidence>
<sequence length="288" mass="32308">MSLADNASKYWKHDLDPFLIQFPDGWPLEGIRWYGLAYLAGFAVAAYLLHLYHKRGRSSLNPDQQTTLLTAIIVGTIIGGRLGYTLLYNFGEFIHNPLSIFQVWKGGMASHGGMVGILLAVIWFARKQKIRFWSVADIIVTLGPAGVLFGRIANFINAELWGKPATVAWAVIFPIKDGAGQIIGYTIPRHPSQLYEAFLEGLLLLAYTQWRYWKTNITKNHPGQLACEFLIGYGIVRILGEVFREPDEYVTLIAGLSRGSFYSAVMVIIGIGLMIWLRKEQKGSKVEQ</sequence>
<dbReference type="Proteomes" id="UP001304300">
    <property type="component" value="Chromosome"/>
</dbReference>
<evidence type="ECO:0000256" key="5">
    <source>
        <dbReference type="ARBA" id="ARBA00022989"/>
    </source>
</evidence>
<evidence type="ECO:0000256" key="2">
    <source>
        <dbReference type="ARBA" id="ARBA00022475"/>
    </source>
</evidence>
<evidence type="ECO:0000256" key="4">
    <source>
        <dbReference type="ARBA" id="ARBA00022692"/>
    </source>
</evidence>
<dbReference type="Pfam" id="PF01790">
    <property type="entry name" value="LGT"/>
    <property type="match status" value="1"/>
</dbReference>
<name>A0AAQ3LC71_9BACT</name>
<evidence type="ECO:0000313" key="9">
    <source>
        <dbReference type="Proteomes" id="UP001304300"/>
    </source>
</evidence>
<dbReference type="GO" id="GO:0005886">
    <property type="term" value="C:plasma membrane"/>
    <property type="evidence" value="ECO:0007669"/>
    <property type="project" value="UniProtKB-SubCell"/>
</dbReference>
<keyword evidence="3 7" id="KW-0808">Transferase</keyword>
<dbReference type="GO" id="GO:0042158">
    <property type="term" value="P:lipoprotein biosynthetic process"/>
    <property type="evidence" value="ECO:0007669"/>
    <property type="project" value="UniProtKB-UniRule"/>
</dbReference>
<dbReference type="KEGG" id="puo:RZN69_01455"/>
<reference evidence="8 9" key="1">
    <citation type="submission" date="2023-10" db="EMBL/GenBank/DDBJ databases">
        <title>Rubellicoccus peritrichatus gen. nov., sp. nov., isolated from an algae of coral reef tank.</title>
        <authorList>
            <person name="Luo J."/>
        </authorList>
    </citation>
    <scope>NUCLEOTIDE SEQUENCE [LARGE SCALE GENOMIC DNA]</scope>
    <source>
        <strain evidence="8 9">CR14</strain>
    </source>
</reference>
<keyword evidence="6 7" id="KW-0472">Membrane</keyword>
<dbReference type="InterPro" id="IPR001640">
    <property type="entry name" value="Lgt"/>
</dbReference>
<evidence type="ECO:0000256" key="3">
    <source>
        <dbReference type="ARBA" id="ARBA00022679"/>
    </source>
</evidence>
<dbReference type="EMBL" id="CP136920">
    <property type="protein sequence ID" value="WOO41737.1"/>
    <property type="molecule type" value="Genomic_DNA"/>
</dbReference>
<keyword evidence="9" id="KW-1185">Reference proteome</keyword>
<dbReference type="AlphaFoldDB" id="A0AAQ3LC71"/>
<comment type="pathway">
    <text evidence="7">Protein modification; lipoprotein biosynthesis (diacylglyceryl transfer).</text>
</comment>
<dbReference type="PANTHER" id="PTHR30589">
    <property type="entry name" value="PROLIPOPROTEIN DIACYLGLYCERYL TRANSFERASE"/>
    <property type="match status" value="1"/>
</dbReference>
<dbReference type="EC" id="2.5.1.145" evidence="7"/>
<dbReference type="NCBIfam" id="TIGR00544">
    <property type="entry name" value="lgt"/>
    <property type="match status" value="1"/>
</dbReference>
<evidence type="ECO:0000256" key="6">
    <source>
        <dbReference type="ARBA" id="ARBA00023136"/>
    </source>
</evidence>
<evidence type="ECO:0000256" key="1">
    <source>
        <dbReference type="ARBA" id="ARBA00007150"/>
    </source>
</evidence>
<comment type="catalytic activity">
    <reaction evidence="7">
        <text>L-cysteinyl-[prolipoprotein] + a 1,2-diacyl-sn-glycero-3-phospho-(1'-sn-glycerol) = an S-1,2-diacyl-sn-glyceryl-L-cysteinyl-[prolipoprotein] + sn-glycerol 1-phosphate + H(+)</text>
        <dbReference type="Rhea" id="RHEA:56712"/>
        <dbReference type="Rhea" id="RHEA-COMP:14679"/>
        <dbReference type="Rhea" id="RHEA-COMP:14680"/>
        <dbReference type="ChEBI" id="CHEBI:15378"/>
        <dbReference type="ChEBI" id="CHEBI:29950"/>
        <dbReference type="ChEBI" id="CHEBI:57685"/>
        <dbReference type="ChEBI" id="CHEBI:64716"/>
        <dbReference type="ChEBI" id="CHEBI:140658"/>
        <dbReference type="EC" id="2.5.1.145"/>
    </reaction>
</comment>
<dbReference type="GO" id="GO:0008961">
    <property type="term" value="F:phosphatidylglycerol-prolipoprotein diacylglyceryl transferase activity"/>
    <property type="evidence" value="ECO:0007669"/>
    <property type="project" value="UniProtKB-UniRule"/>
</dbReference>
<feature type="transmembrane region" description="Helical" evidence="7">
    <location>
        <begin position="259"/>
        <end position="277"/>
    </location>
</feature>
<comment type="similarity">
    <text evidence="1 7">Belongs to the Lgt family.</text>
</comment>
<keyword evidence="5 7" id="KW-1133">Transmembrane helix</keyword>
<dbReference type="HAMAP" id="MF_01147">
    <property type="entry name" value="Lgt"/>
    <property type="match status" value="1"/>
</dbReference>
<evidence type="ECO:0000313" key="8">
    <source>
        <dbReference type="EMBL" id="WOO41737.1"/>
    </source>
</evidence>
<keyword evidence="4 7" id="KW-0812">Transmembrane</keyword>
<feature type="binding site" evidence="7">
    <location>
        <position position="151"/>
    </location>
    <ligand>
        <name>a 1,2-diacyl-sn-glycero-3-phospho-(1'-sn-glycerol)</name>
        <dbReference type="ChEBI" id="CHEBI:64716"/>
    </ligand>
</feature>
<comment type="subcellular location">
    <subcellularLocation>
        <location evidence="7">Cell membrane</location>
        <topology evidence="7">Multi-pass membrane protein</topology>
    </subcellularLocation>
</comment>
<dbReference type="PANTHER" id="PTHR30589:SF0">
    <property type="entry name" value="PHOSPHATIDYLGLYCEROL--PROLIPOPROTEIN DIACYLGLYCERYL TRANSFERASE"/>
    <property type="match status" value="1"/>
</dbReference>